<reference evidence="8" key="1">
    <citation type="submission" date="2023-10" db="EMBL/GenBank/DDBJ databases">
        <title>Chromosome-level genome of the transformable northern wattle, Acacia crassicarpa.</title>
        <authorList>
            <person name="Massaro I."/>
            <person name="Sinha N.R."/>
            <person name="Poethig S."/>
            <person name="Leichty A.R."/>
        </authorList>
    </citation>
    <scope>NUCLEOTIDE SEQUENCE</scope>
    <source>
        <strain evidence="8">Acra3RX</strain>
        <tissue evidence="8">Leaf</tissue>
    </source>
</reference>
<evidence type="ECO:0000256" key="2">
    <source>
        <dbReference type="ARBA" id="ARBA00022737"/>
    </source>
</evidence>
<comment type="caution">
    <text evidence="8">The sequence shown here is derived from an EMBL/GenBank/DDBJ whole genome shotgun (WGS) entry which is preliminary data.</text>
</comment>
<dbReference type="GO" id="GO:0005634">
    <property type="term" value="C:nucleus"/>
    <property type="evidence" value="ECO:0007669"/>
    <property type="project" value="UniProtKB-SubCell"/>
</dbReference>
<dbReference type="CDD" id="cd00167">
    <property type="entry name" value="SANT"/>
    <property type="match status" value="2"/>
</dbReference>
<dbReference type="EMBL" id="JAWXYG010000013">
    <property type="protein sequence ID" value="KAK4255423.1"/>
    <property type="molecule type" value="Genomic_DNA"/>
</dbReference>
<keyword evidence="2" id="KW-0677">Repeat</keyword>
<evidence type="ECO:0000256" key="3">
    <source>
        <dbReference type="ARBA" id="ARBA00023125"/>
    </source>
</evidence>
<evidence type="ECO:0000313" key="9">
    <source>
        <dbReference type="Proteomes" id="UP001293593"/>
    </source>
</evidence>
<feature type="region of interest" description="Disordered" evidence="5">
    <location>
        <begin position="102"/>
        <end position="182"/>
    </location>
</feature>
<dbReference type="SUPFAM" id="SSF46689">
    <property type="entry name" value="Homeodomain-like"/>
    <property type="match status" value="1"/>
</dbReference>
<feature type="compositionally biased region" description="Low complexity" evidence="5">
    <location>
        <begin position="173"/>
        <end position="182"/>
    </location>
</feature>
<dbReference type="Gene3D" id="1.10.10.60">
    <property type="entry name" value="Homeodomain-like"/>
    <property type="match status" value="2"/>
</dbReference>
<dbReference type="GO" id="GO:0003677">
    <property type="term" value="F:DNA binding"/>
    <property type="evidence" value="ECO:0007669"/>
    <property type="project" value="UniProtKB-KW"/>
</dbReference>
<dbReference type="SMART" id="SM00717">
    <property type="entry name" value="SANT"/>
    <property type="match status" value="2"/>
</dbReference>
<dbReference type="Pfam" id="PF00249">
    <property type="entry name" value="Myb_DNA-binding"/>
    <property type="match status" value="2"/>
</dbReference>
<evidence type="ECO:0000259" key="7">
    <source>
        <dbReference type="PROSITE" id="PS51294"/>
    </source>
</evidence>
<proteinExistence type="predicted"/>
<evidence type="ECO:0000256" key="5">
    <source>
        <dbReference type="SAM" id="MobiDB-lite"/>
    </source>
</evidence>
<feature type="domain" description="Myb-like" evidence="6">
    <location>
        <begin position="62"/>
        <end position="112"/>
    </location>
</feature>
<feature type="domain" description="Myb-like" evidence="6">
    <location>
        <begin position="9"/>
        <end position="61"/>
    </location>
</feature>
<comment type="subcellular location">
    <subcellularLocation>
        <location evidence="1">Nucleus</location>
    </subcellularLocation>
</comment>
<evidence type="ECO:0000313" key="8">
    <source>
        <dbReference type="EMBL" id="KAK4255423.1"/>
    </source>
</evidence>
<dbReference type="InterPro" id="IPR009057">
    <property type="entry name" value="Homeodomain-like_sf"/>
</dbReference>
<dbReference type="Proteomes" id="UP001293593">
    <property type="component" value="Unassembled WGS sequence"/>
</dbReference>
<dbReference type="FunFam" id="1.10.10.60:FF:000001">
    <property type="entry name" value="MYB-related transcription factor"/>
    <property type="match status" value="1"/>
</dbReference>
<organism evidence="8 9">
    <name type="scientific">Acacia crassicarpa</name>
    <name type="common">northern wattle</name>
    <dbReference type="NCBI Taxonomy" id="499986"/>
    <lineage>
        <taxon>Eukaryota</taxon>
        <taxon>Viridiplantae</taxon>
        <taxon>Streptophyta</taxon>
        <taxon>Embryophyta</taxon>
        <taxon>Tracheophyta</taxon>
        <taxon>Spermatophyta</taxon>
        <taxon>Magnoliopsida</taxon>
        <taxon>eudicotyledons</taxon>
        <taxon>Gunneridae</taxon>
        <taxon>Pentapetalae</taxon>
        <taxon>rosids</taxon>
        <taxon>fabids</taxon>
        <taxon>Fabales</taxon>
        <taxon>Fabaceae</taxon>
        <taxon>Caesalpinioideae</taxon>
        <taxon>mimosoid clade</taxon>
        <taxon>Acacieae</taxon>
        <taxon>Acacia</taxon>
    </lineage>
</organism>
<dbReference type="PANTHER" id="PTHR10641:SF1402">
    <property type="entry name" value="TRANSCRIPTION FACTOR MYB8-LIKE"/>
    <property type="match status" value="1"/>
</dbReference>
<feature type="compositionally biased region" description="Basic residues" evidence="5">
    <location>
        <begin position="105"/>
        <end position="116"/>
    </location>
</feature>
<keyword evidence="3" id="KW-0238">DNA-binding</keyword>
<name>A0AAE1IRF2_9FABA</name>
<dbReference type="InterPro" id="IPR017930">
    <property type="entry name" value="Myb_dom"/>
</dbReference>
<dbReference type="PROSITE" id="PS51294">
    <property type="entry name" value="HTH_MYB"/>
    <property type="match status" value="2"/>
</dbReference>
<dbReference type="PROSITE" id="PS50090">
    <property type="entry name" value="MYB_LIKE"/>
    <property type="match status" value="2"/>
</dbReference>
<feature type="compositionally biased region" description="Basic and acidic residues" evidence="5">
    <location>
        <begin position="117"/>
        <end position="129"/>
    </location>
</feature>
<feature type="compositionally biased region" description="Polar residues" evidence="5">
    <location>
        <begin position="135"/>
        <end position="172"/>
    </location>
</feature>
<keyword evidence="4" id="KW-0539">Nucleus</keyword>
<dbReference type="InterPro" id="IPR001005">
    <property type="entry name" value="SANT/Myb"/>
</dbReference>
<evidence type="ECO:0000259" key="6">
    <source>
        <dbReference type="PROSITE" id="PS50090"/>
    </source>
</evidence>
<feature type="domain" description="HTH myb-type" evidence="7">
    <location>
        <begin position="9"/>
        <end position="61"/>
    </location>
</feature>
<evidence type="ECO:0000256" key="1">
    <source>
        <dbReference type="ARBA" id="ARBA00004123"/>
    </source>
</evidence>
<accession>A0AAE1IRF2</accession>
<gene>
    <name evidence="8" type="ORF">QN277_008426</name>
</gene>
<feature type="domain" description="HTH myb-type" evidence="7">
    <location>
        <begin position="62"/>
        <end position="116"/>
    </location>
</feature>
<keyword evidence="9" id="KW-1185">Reference proteome</keyword>
<dbReference type="PANTHER" id="PTHR10641">
    <property type="entry name" value="MYB FAMILY TRANSCRIPTION FACTOR"/>
    <property type="match status" value="1"/>
</dbReference>
<sequence length="238" mass="27307">MVRGPFFDANGVKKGAWSEEEDQKLISFIQTHGHTNWRQLPKLAGLARCGKSCRLRWMNHLRPNLKRGSYTAQEEEIILKLHEQHGNKWSLIAEKLPGRTDNHIKNHWHSQLKRRSRDREKSSSSEVKGKKSGGHNNMTKYSLESSSPEFMETTSPTLAEQDNYSPSLPSIDTESTTTNNSPEEYNSVALREVYKFQEFSGDFWTEPFVSEDIFSEYCHPNNGAAVDIFSYDGALLFF</sequence>
<protein>
    <submittedName>
        <fullName evidence="8">Uncharacterized protein</fullName>
    </submittedName>
</protein>
<dbReference type="AlphaFoldDB" id="A0AAE1IRF2"/>
<dbReference type="InterPro" id="IPR015495">
    <property type="entry name" value="Myb_TF_plants"/>
</dbReference>
<evidence type="ECO:0000256" key="4">
    <source>
        <dbReference type="ARBA" id="ARBA00023242"/>
    </source>
</evidence>